<keyword evidence="1" id="KW-1133">Transmembrane helix</keyword>
<dbReference type="GO" id="GO:0032259">
    <property type="term" value="P:methylation"/>
    <property type="evidence" value="ECO:0007669"/>
    <property type="project" value="UniProtKB-KW"/>
</dbReference>
<evidence type="ECO:0000256" key="1">
    <source>
        <dbReference type="SAM" id="Phobius"/>
    </source>
</evidence>
<keyword evidence="3" id="KW-1185">Reference proteome</keyword>
<sequence>MNADTRGQGYPGHPWEKARAWAVAALLESTLFEGVKVLGVGCGDPYLCQTVFGALQRKEVTAVDPGLAEERLGEPGPEPGISYSRELPPGRNRFDVTLILDVLERAEDDRGYLKRMVRQHVAARGRVLVTVPAFQALYSGHDWFRRRYRRYRLRQVEQLAWSAGLVVVSSGYLFGSLIIPKFLSSRLYHWGRVRDRGCWRGGRLLAAVVGKILEWDNSVMIALARGGILLPGATAWVLCENRRSAN</sequence>
<accession>A0ABX8LIR7</accession>
<dbReference type="GO" id="GO:0008168">
    <property type="term" value="F:methyltransferase activity"/>
    <property type="evidence" value="ECO:0007669"/>
    <property type="project" value="UniProtKB-KW"/>
</dbReference>
<dbReference type="Pfam" id="PF13489">
    <property type="entry name" value="Methyltransf_23"/>
    <property type="match status" value="1"/>
</dbReference>
<evidence type="ECO:0000313" key="2">
    <source>
        <dbReference type="EMBL" id="QXE90249.1"/>
    </source>
</evidence>
<dbReference type="EMBL" id="CP077683">
    <property type="protein sequence ID" value="QXE90249.1"/>
    <property type="molecule type" value="Genomic_DNA"/>
</dbReference>
<keyword evidence="1" id="KW-0472">Membrane</keyword>
<dbReference type="RefSeq" id="WP_217286897.1">
    <property type="nucleotide sequence ID" value="NZ_CP077683.1"/>
</dbReference>
<reference evidence="2 3" key="1">
    <citation type="submission" date="2021-06" db="EMBL/GenBank/DDBJ databases">
        <title>Gemonas diversity in paddy soil.</title>
        <authorList>
            <person name="Liu G."/>
        </authorList>
    </citation>
    <scope>NUCLEOTIDE SEQUENCE [LARGE SCALE GENOMIC DNA]</scope>
    <source>
        <strain evidence="2 3">RG2</strain>
    </source>
</reference>
<organism evidence="2 3">
    <name type="scientific">Geomonas subterranea</name>
    <dbReference type="NCBI Taxonomy" id="2847989"/>
    <lineage>
        <taxon>Bacteria</taxon>
        <taxon>Pseudomonadati</taxon>
        <taxon>Thermodesulfobacteriota</taxon>
        <taxon>Desulfuromonadia</taxon>
        <taxon>Geobacterales</taxon>
        <taxon>Geobacteraceae</taxon>
        <taxon>Geomonas</taxon>
    </lineage>
</organism>
<keyword evidence="1" id="KW-0812">Transmembrane</keyword>
<evidence type="ECO:0000313" key="3">
    <source>
        <dbReference type="Proteomes" id="UP000683559"/>
    </source>
</evidence>
<gene>
    <name evidence="2" type="ORF">KP001_17795</name>
</gene>
<feature type="transmembrane region" description="Helical" evidence="1">
    <location>
        <begin position="159"/>
        <end position="179"/>
    </location>
</feature>
<keyword evidence="2" id="KW-0489">Methyltransferase</keyword>
<keyword evidence="2" id="KW-0808">Transferase</keyword>
<proteinExistence type="predicted"/>
<dbReference type="Proteomes" id="UP000683559">
    <property type="component" value="Chromosome"/>
</dbReference>
<protein>
    <submittedName>
        <fullName evidence="2">Class I SAM-dependent methyltransferase</fullName>
    </submittedName>
</protein>
<feature type="transmembrane region" description="Helical" evidence="1">
    <location>
        <begin position="219"/>
        <end position="239"/>
    </location>
</feature>
<name>A0ABX8LIR7_9BACT</name>